<evidence type="ECO:0000256" key="8">
    <source>
        <dbReference type="ARBA" id="ARBA00022679"/>
    </source>
</evidence>
<evidence type="ECO:0000256" key="3">
    <source>
        <dbReference type="ARBA" id="ARBA00006394"/>
    </source>
</evidence>
<dbReference type="InterPro" id="IPR044856">
    <property type="entry name" value="Malate_synth_C_sf"/>
</dbReference>
<keyword evidence="6" id="KW-0330">Glyoxysome</keyword>
<accession>A0ABS8RW78</accession>
<organism evidence="13 14">
    <name type="scientific">Datura stramonium</name>
    <name type="common">Jimsonweed</name>
    <name type="synonym">Common thornapple</name>
    <dbReference type="NCBI Taxonomy" id="4076"/>
    <lineage>
        <taxon>Eukaryota</taxon>
        <taxon>Viridiplantae</taxon>
        <taxon>Streptophyta</taxon>
        <taxon>Embryophyta</taxon>
        <taxon>Tracheophyta</taxon>
        <taxon>Spermatophyta</taxon>
        <taxon>Magnoliopsida</taxon>
        <taxon>eudicotyledons</taxon>
        <taxon>Gunneridae</taxon>
        <taxon>Pentapetalae</taxon>
        <taxon>asterids</taxon>
        <taxon>lamiids</taxon>
        <taxon>Solanales</taxon>
        <taxon>Solanaceae</taxon>
        <taxon>Solanoideae</taxon>
        <taxon>Datureae</taxon>
        <taxon>Datura</taxon>
    </lineage>
</organism>
<sequence>MLLHVVKSMHNGFVESLKQAAQIPIRNEPTANEAVLELVKKEKLREVRAGHDGTWVAHPGLIPACMEVFTNNLDNTPNQIHCMKRQHAWVLIKEDLLQRPRGWLKYGVELDGDGLGVKVNLDLFGRVVEEEMTRIEREVGKEKLKKGVYKEASKLLTRQCTVPSFG</sequence>
<dbReference type="InterPro" id="IPR006252">
    <property type="entry name" value="Malate_synthA"/>
</dbReference>
<comment type="pathway">
    <text evidence="2">Carbohydrate metabolism; glyoxylate cycle; (S)-malate from isocitrate: step 2/2.</text>
</comment>
<dbReference type="Pfam" id="PF01274">
    <property type="entry name" value="MS_TIM-barrel"/>
    <property type="match status" value="1"/>
</dbReference>
<evidence type="ECO:0000256" key="2">
    <source>
        <dbReference type="ARBA" id="ARBA00004757"/>
    </source>
</evidence>
<dbReference type="SUPFAM" id="SSF51645">
    <property type="entry name" value="Malate synthase G"/>
    <property type="match status" value="1"/>
</dbReference>
<proteinExistence type="inferred from homology"/>
<dbReference type="InterPro" id="IPR048355">
    <property type="entry name" value="MS_C"/>
</dbReference>
<dbReference type="PANTHER" id="PTHR42902:SF1">
    <property type="entry name" value="MALATE SYNTHASE 1-RELATED"/>
    <property type="match status" value="1"/>
</dbReference>
<comment type="caution">
    <text evidence="13">The sequence shown here is derived from an EMBL/GenBank/DDBJ whole genome shotgun (WGS) entry which is preliminary data.</text>
</comment>
<keyword evidence="14" id="KW-1185">Reference proteome</keyword>
<evidence type="ECO:0000313" key="14">
    <source>
        <dbReference type="Proteomes" id="UP000823775"/>
    </source>
</evidence>
<evidence type="ECO:0000259" key="12">
    <source>
        <dbReference type="Pfam" id="PF20659"/>
    </source>
</evidence>
<dbReference type="InterPro" id="IPR046363">
    <property type="entry name" value="MS_N_TIM-barrel_dom"/>
</dbReference>
<evidence type="ECO:0000256" key="5">
    <source>
        <dbReference type="ARBA" id="ARBA00022435"/>
    </source>
</evidence>
<dbReference type="PANTHER" id="PTHR42902">
    <property type="entry name" value="MALATE SYNTHASE"/>
    <property type="match status" value="1"/>
</dbReference>
<keyword evidence="5" id="KW-0329">Glyoxylate bypass</keyword>
<gene>
    <name evidence="13" type="ORF">HAX54_009523</name>
</gene>
<evidence type="ECO:0000313" key="13">
    <source>
        <dbReference type="EMBL" id="MCD7451075.1"/>
    </source>
</evidence>
<dbReference type="EMBL" id="JACEIK010000152">
    <property type="protein sequence ID" value="MCD7451075.1"/>
    <property type="molecule type" value="Genomic_DNA"/>
</dbReference>
<comment type="subcellular location">
    <subcellularLocation>
        <location evidence="1">Glyoxysome</location>
    </subcellularLocation>
</comment>
<evidence type="ECO:0000259" key="11">
    <source>
        <dbReference type="Pfam" id="PF01274"/>
    </source>
</evidence>
<reference evidence="13 14" key="1">
    <citation type="journal article" date="2021" name="BMC Genomics">
        <title>Datura genome reveals duplications of psychoactive alkaloid biosynthetic genes and high mutation rate following tissue culture.</title>
        <authorList>
            <person name="Rajewski A."/>
            <person name="Carter-House D."/>
            <person name="Stajich J."/>
            <person name="Litt A."/>
        </authorList>
    </citation>
    <scope>NUCLEOTIDE SEQUENCE [LARGE SCALE GENOMIC DNA]</scope>
    <source>
        <strain evidence="13">AR-01</strain>
    </source>
</reference>
<keyword evidence="8" id="KW-0808">Transferase</keyword>
<feature type="domain" description="Malate synthase TIM barrel" evidence="11">
    <location>
        <begin position="20"/>
        <end position="98"/>
    </location>
</feature>
<keyword evidence="7" id="KW-0816">Tricarboxylic acid cycle</keyword>
<dbReference type="Proteomes" id="UP000823775">
    <property type="component" value="Unassembled WGS sequence"/>
</dbReference>
<evidence type="ECO:0000256" key="7">
    <source>
        <dbReference type="ARBA" id="ARBA00022532"/>
    </source>
</evidence>
<comment type="similarity">
    <text evidence="3">Belongs to the malate synthase family.</text>
</comment>
<comment type="catalytic activity">
    <reaction evidence="10">
        <text>glyoxylate + acetyl-CoA + H2O = (S)-malate + CoA + H(+)</text>
        <dbReference type="Rhea" id="RHEA:18181"/>
        <dbReference type="ChEBI" id="CHEBI:15377"/>
        <dbReference type="ChEBI" id="CHEBI:15378"/>
        <dbReference type="ChEBI" id="CHEBI:15589"/>
        <dbReference type="ChEBI" id="CHEBI:36655"/>
        <dbReference type="ChEBI" id="CHEBI:57287"/>
        <dbReference type="ChEBI" id="CHEBI:57288"/>
        <dbReference type="EC" id="2.3.3.9"/>
    </reaction>
</comment>
<evidence type="ECO:0000256" key="9">
    <source>
        <dbReference type="ARBA" id="ARBA00023140"/>
    </source>
</evidence>
<protein>
    <recommendedName>
        <fullName evidence="4">malate synthase</fullName>
        <ecNumber evidence="4">2.3.3.9</ecNumber>
    </recommendedName>
</protein>
<dbReference type="EC" id="2.3.3.9" evidence="4"/>
<feature type="domain" description="Malate synthase C-terminal" evidence="12">
    <location>
        <begin position="102"/>
        <end position="164"/>
    </location>
</feature>
<evidence type="ECO:0000256" key="1">
    <source>
        <dbReference type="ARBA" id="ARBA00004130"/>
    </source>
</evidence>
<dbReference type="Pfam" id="PF20659">
    <property type="entry name" value="MS_C"/>
    <property type="match status" value="1"/>
</dbReference>
<keyword evidence="9" id="KW-0576">Peroxisome</keyword>
<dbReference type="Gene3D" id="1.20.1220.12">
    <property type="entry name" value="Malate synthase, domain III"/>
    <property type="match status" value="1"/>
</dbReference>
<dbReference type="InterPro" id="IPR001465">
    <property type="entry name" value="Malate_synthase_TIM"/>
</dbReference>
<name>A0ABS8RW78_DATST</name>
<evidence type="ECO:0000256" key="10">
    <source>
        <dbReference type="ARBA" id="ARBA00047918"/>
    </source>
</evidence>
<evidence type="ECO:0000256" key="4">
    <source>
        <dbReference type="ARBA" id="ARBA00012636"/>
    </source>
</evidence>
<dbReference type="Gene3D" id="3.20.20.360">
    <property type="entry name" value="Malate synthase, domain 3"/>
    <property type="match status" value="1"/>
</dbReference>
<dbReference type="InterPro" id="IPR011076">
    <property type="entry name" value="Malate_synth_sf"/>
</dbReference>
<evidence type="ECO:0000256" key="6">
    <source>
        <dbReference type="ARBA" id="ARBA00022453"/>
    </source>
</evidence>